<keyword evidence="1" id="KW-1133">Transmembrane helix</keyword>
<dbReference type="EMBL" id="PFSH01000025">
    <property type="protein sequence ID" value="PJC25159.1"/>
    <property type="molecule type" value="Genomic_DNA"/>
</dbReference>
<evidence type="ECO:0000313" key="3">
    <source>
        <dbReference type="EMBL" id="PJC25159.1"/>
    </source>
</evidence>
<dbReference type="AlphaFoldDB" id="A0A2M8EQZ4"/>
<dbReference type="InterPro" id="IPR023346">
    <property type="entry name" value="Lysozyme-like_dom_sf"/>
</dbReference>
<keyword evidence="1" id="KW-0812">Transmembrane</keyword>
<reference evidence="4" key="1">
    <citation type="submission" date="2017-09" db="EMBL/GenBank/DDBJ databases">
        <title>Depth-based differentiation of microbial function through sediment-hosted aquifers and enrichment of novel symbionts in the deep terrestrial subsurface.</title>
        <authorList>
            <person name="Probst A.J."/>
            <person name="Ladd B."/>
            <person name="Jarett J.K."/>
            <person name="Geller-Mcgrath D.E."/>
            <person name="Sieber C.M.K."/>
            <person name="Emerson J.B."/>
            <person name="Anantharaman K."/>
            <person name="Thomas B.C."/>
            <person name="Malmstrom R."/>
            <person name="Stieglmeier M."/>
            <person name="Klingl A."/>
            <person name="Woyke T."/>
            <person name="Ryan C.M."/>
            <person name="Banfield J.F."/>
        </authorList>
    </citation>
    <scope>NUCLEOTIDE SEQUENCE [LARGE SCALE GENOMIC DNA]</scope>
</reference>
<accession>A0A2M8EQZ4</accession>
<sequence>MKKIKLFIFLSVIATMAPLIAFAAIGVKYPLVPCGGASQPACSIACFYVMIDRIINFILYAIAMPLSATALMVAGIYLVAGGSEKAITTGKAIFKFTLIGLFIAFGAWLIVDLILGNLLQDKYKFWQKFPAGCTANPVSSSLNNQITSNGLALNNSNTSTAVSNILDDGSYEDGVDTNTPGFQILENQPPEGTGLSPDINPTADCNANIPGNLLGADLNGVEPARVAAIIQAESSGNPNAFNAENDGKGSYGLMQVRADTARLYDSSLAGLSDAQIGDKLINDSKYNVNIGTKYYADLLNKYGNPTLASSAYNGGPLANRPSVNCANEPSPYGGTMRRWECPYDNNAHTVANIGYQPTRKYTQNINNFYQKNCSN</sequence>
<dbReference type="Gene3D" id="1.10.530.10">
    <property type="match status" value="1"/>
</dbReference>
<dbReference type="SUPFAM" id="SSF53955">
    <property type="entry name" value="Lysozyme-like"/>
    <property type="match status" value="1"/>
</dbReference>
<name>A0A2M8EQZ4_9BACT</name>
<dbReference type="InterPro" id="IPR008258">
    <property type="entry name" value="Transglycosylase_SLT_dom_1"/>
</dbReference>
<evidence type="ECO:0000313" key="4">
    <source>
        <dbReference type="Proteomes" id="UP000230228"/>
    </source>
</evidence>
<dbReference type="Pfam" id="PF01464">
    <property type="entry name" value="SLT"/>
    <property type="match status" value="1"/>
</dbReference>
<protein>
    <recommendedName>
        <fullName evidence="2">Transglycosylase SLT domain-containing protein</fullName>
    </recommendedName>
</protein>
<gene>
    <name evidence="3" type="ORF">CO056_01735</name>
</gene>
<evidence type="ECO:0000256" key="1">
    <source>
        <dbReference type="SAM" id="Phobius"/>
    </source>
</evidence>
<evidence type="ECO:0000259" key="2">
    <source>
        <dbReference type="Pfam" id="PF01464"/>
    </source>
</evidence>
<feature type="transmembrane region" description="Helical" evidence="1">
    <location>
        <begin position="92"/>
        <end position="111"/>
    </location>
</feature>
<keyword evidence="1" id="KW-0472">Membrane</keyword>
<comment type="caution">
    <text evidence="3">The sequence shown here is derived from an EMBL/GenBank/DDBJ whole genome shotgun (WGS) entry which is preliminary data.</text>
</comment>
<feature type="transmembrane region" description="Helical" evidence="1">
    <location>
        <begin position="57"/>
        <end position="80"/>
    </location>
</feature>
<organism evidence="3 4">
    <name type="scientific">Candidatus Tagabacteria bacterium CG_4_9_14_0_2_um_filter_41_11</name>
    <dbReference type="NCBI Taxonomy" id="1975019"/>
    <lineage>
        <taxon>Bacteria</taxon>
        <taxon>Candidatus Tagaibacteriota</taxon>
    </lineage>
</organism>
<dbReference type="Proteomes" id="UP000230228">
    <property type="component" value="Unassembled WGS sequence"/>
</dbReference>
<feature type="domain" description="Transglycosylase SLT" evidence="2">
    <location>
        <begin position="219"/>
        <end position="320"/>
    </location>
</feature>
<dbReference type="PANTHER" id="PTHR37423">
    <property type="entry name" value="SOLUBLE LYTIC MUREIN TRANSGLYCOSYLASE-RELATED"/>
    <property type="match status" value="1"/>
</dbReference>
<dbReference type="PANTHER" id="PTHR37423:SF2">
    <property type="entry name" value="MEMBRANE-BOUND LYTIC MUREIN TRANSGLYCOSYLASE C"/>
    <property type="match status" value="1"/>
</dbReference>
<proteinExistence type="predicted"/>